<keyword evidence="3 5" id="KW-0238">DNA-binding</keyword>
<dbReference type="GO" id="GO:0000160">
    <property type="term" value="P:phosphorelay signal transduction system"/>
    <property type="evidence" value="ECO:0007669"/>
    <property type="project" value="InterPro"/>
</dbReference>
<protein>
    <submittedName>
        <fullName evidence="8">DNA-binding SARP family transcriptional activator</fullName>
    </submittedName>
</protein>
<keyword evidence="9" id="KW-1185">Reference proteome</keyword>
<evidence type="ECO:0000256" key="5">
    <source>
        <dbReference type="PROSITE-ProRule" id="PRU01091"/>
    </source>
</evidence>
<dbReference type="InterPro" id="IPR016032">
    <property type="entry name" value="Sig_transdc_resp-reg_C-effctor"/>
</dbReference>
<dbReference type="Pfam" id="PF00486">
    <property type="entry name" value="Trans_reg_C"/>
    <property type="match status" value="1"/>
</dbReference>
<evidence type="ECO:0000313" key="9">
    <source>
        <dbReference type="Proteomes" id="UP000555564"/>
    </source>
</evidence>
<dbReference type="FunFam" id="1.25.40.10:FF:000222">
    <property type="entry name" value="SARP family transcriptional regulator"/>
    <property type="match status" value="1"/>
</dbReference>
<evidence type="ECO:0000256" key="2">
    <source>
        <dbReference type="ARBA" id="ARBA00023015"/>
    </source>
</evidence>
<dbReference type="SMART" id="SM01043">
    <property type="entry name" value="BTAD"/>
    <property type="match status" value="1"/>
</dbReference>
<dbReference type="InterPro" id="IPR001867">
    <property type="entry name" value="OmpR/PhoB-type_DNA-bd"/>
</dbReference>
<keyword evidence="4" id="KW-0804">Transcription</keyword>
<sequence length="655" mass="68747">MEFRVLGSLQVVDGPGDDGDLTPSAAKVRAVLAMLVLRHNQIVSTRELIDELWGERPPATALATLHTYVYKLRKMLGPCGPASVVTKPYGYLLATAPETIDVYRFERLVADGWSALERDDPGRATESLSGALALWRGPALANLAAGELLSAQITRLEEGRLRALQLRLDADLRLGRHRELISELKELIATHPLNEDFYAKLMTALYQAGRRGEALEVYQNLRQILVGQLGLEPSPVLSRLQQRLLSADPGLEDPAPARRPAAPAPRPAPAPAQLPADIADFAGRHDVAGHLAALLTGGSGTAAPVVCVGGMPGAGVTALAVHAAHRVRAAFPSGQLFAALGAGGRPAGPGEVLGAFLRAAGVPVADIPDGADERGNMFRTWCSDRRVLILLDDADSATQIRPLLPGSPGCAVIVTTRSALHGVAGAHAVRLGPLTAAEGLPLLAGVAGQARVDAEPRAAEQIVHLCGGLPPALRAAAARLAAAPAATLASMAARLADPRTRLRTLGVAGLDVRAAFRAAYDRLPGPERGLFHLLGLLPSPHVTAGRVAALLGCGPDHAEHLLARLTARFLLEATPRPGGEVRYTVHDLIRLFARQCLEEELGRDPASPSDPAVRVPARGGPLLTGDMILTGDACALTTRTDPERAEGRPARVLGP</sequence>
<dbReference type="Proteomes" id="UP000555564">
    <property type="component" value="Unassembled WGS sequence"/>
</dbReference>
<dbReference type="PANTHER" id="PTHR35807">
    <property type="entry name" value="TRANSCRIPTIONAL REGULATOR REDD-RELATED"/>
    <property type="match status" value="1"/>
</dbReference>
<dbReference type="GO" id="GO:0003677">
    <property type="term" value="F:DNA binding"/>
    <property type="evidence" value="ECO:0007669"/>
    <property type="project" value="UniProtKB-UniRule"/>
</dbReference>
<dbReference type="InterPro" id="IPR051677">
    <property type="entry name" value="AfsR-DnrI-RedD_regulator"/>
</dbReference>
<reference evidence="8 9" key="1">
    <citation type="submission" date="2020-08" db="EMBL/GenBank/DDBJ databases">
        <title>Sequencing the genomes of 1000 actinobacteria strains.</title>
        <authorList>
            <person name="Klenk H.-P."/>
        </authorList>
    </citation>
    <scope>NUCLEOTIDE SEQUENCE [LARGE SCALE GENOMIC DNA]</scope>
    <source>
        <strain evidence="8 9">DSM 44936</strain>
    </source>
</reference>
<gene>
    <name evidence="8" type="ORF">BJ992_003396</name>
</gene>
<dbReference type="SMART" id="SM00862">
    <property type="entry name" value="Trans_reg_C"/>
    <property type="match status" value="1"/>
</dbReference>
<feature type="domain" description="OmpR/PhoB-type" evidence="7">
    <location>
        <begin position="1"/>
        <end position="95"/>
    </location>
</feature>
<accession>A0A7X0IFA3</accession>
<dbReference type="InterPro" id="IPR005158">
    <property type="entry name" value="BTAD"/>
</dbReference>
<dbReference type="PROSITE" id="PS51755">
    <property type="entry name" value="OMPR_PHOB"/>
    <property type="match status" value="1"/>
</dbReference>
<dbReference type="AlphaFoldDB" id="A0A7X0IFA3"/>
<name>A0A7X0IFA3_9ACTN</name>
<evidence type="ECO:0000313" key="8">
    <source>
        <dbReference type="EMBL" id="MBB6473965.1"/>
    </source>
</evidence>
<dbReference type="InterPro" id="IPR011990">
    <property type="entry name" value="TPR-like_helical_dom_sf"/>
</dbReference>
<dbReference type="InterPro" id="IPR027417">
    <property type="entry name" value="P-loop_NTPase"/>
</dbReference>
<dbReference type="GO" id="GO:0006355">
    <property type="term" value="P:regulation of DNA-templated transcription"/>
    <property type="evidence" value="ECO:0007669"/>
    <property type="project" value="InterPro"/>
</dbReference>
<feature type="region of interest" description="Disordered" evidence="6">
    <location>
        <begin position="248"/>
        <end position="273"/>
    </location>
</feature>
<comment type="caution">
    <text evidence="8">The sequence shown here is derived from an EMBL/GenBank/DDBJ whole genome shotgun (WGS) entry which is preliminary data.</text>
</comment>
<dbReference type="PANTHER" id="PTHR35807:SF1">
    <property type="entry name" value="TRANSCRIPTIONAL REGULATOR REDD"/>
    <property type="match status" value="1"/>
</dbReference>
<evidence type="ECO:0000256" key="6">
    <source>
        <dbReference type="SAM" id="MobiDB-lite"/>
    </source>
</evidence>
<evidence type="ECO:0000259" key="7">
    <source>
        <dbReference type="PROSITE" id="PS51755"/>
    </source>
</evidence>
<dbReference type="Gene3D" id="1.10.10.10">
    <property type="entry name" value="Winged helix-like DNA-binding domain superfamily/Winged helix DNA-binding domain"/>
    <property type="match status" value="1"/>
</dbReference>
<dbReference type="PRINTS" id="PR00364">
    <property type="entry name" value="DISEASERSIST"/>
</dbReference>
<evidence type="ECO:0000256" key="4">
    <source>
        <dbReference type="ARBA" id="ARBA00023163"/>
    </source>
</evidence>
<dbReference type="CDD" id="cd15831">
    <property type="entry name" value="BTAD"/>
    <property type="match status" value="1"/>
</dbReference>
<dbReference type="Pfam" id="PF03704">
    <property type="entry name" value="BTAD"/>
    <property type="match status" value="1"/>
</dbReference>
<dbReference type="Gene3D" id="1.25.40.10">
    <property type="entry name" value="Tetratricopeptide repeat domain"/>
    <property type="match status" value="1"/>
</dbReference>
<keyword evidence="2" id="KW-0805">Transcription regulation</keyword>
<dbReference type="GO" id="GO:0043531">
    <property type="term" value="F:ADP binding"/>
    <property type="evidence" value="ECO:0007669"/>
    <property type="project" value="InterPro"/>
</dbReference>
<dbReference type="Gene3D" id="3.40.50.300">
    <property type="entry name" value="P-loop containing nucleotide triphosphate hydrolases"/>
    <property type="match status" value="1"/>
</dbReference>
<proteinExistence type="inferred from homology"/>
<comment type="similarity">
    <text evidence="1">Belongs to the AfsR/DnrI/RedD regulatory family.</text>
</comment>
<feature type="DNA-binding region" description="OmpR/PhoB-type" evidence="5">
    <location>
        <begin position="1"/>
        <end position="95"/>
    </location>
</feature>
<evidence type="ECO:0000256" key="1">
    <source>
        <dbReference type="ARBA" id="ARBA00005820"/>
    </source>
</evidence>
<dbReference type="InterPro" id="IPR036388">
    <property type="entry name" value="WH-like_DNA-bd_sf"/>
</dbReference>
<dbReference type="SUPFAM" id="SSF52540">
    <property type="entry name" value="P-loop containing nucleoside triphosphate hydrolases"/>
    <property type="match status" value="1"/>
</dbReference>
<feature type="compositionally biased region" description="Pro residues" evidence="6">
    <location>
        <begin position="262"/>
        <end position="272"/>
    </location>
</feature>
<organism evidence="8 9">
    <name type="scientific">Sphaerisporangium rubeum</name>
    <dbReference type="NCBI Taxonomy" id="321317"/>
    <lineage>
        <taxon>Bacteria</taxon>
        <taxon>Bacillati</taxon>
        <taxon>Actinomycetota</taxon>
        <taxon>Actinomycetes</taxon>
        <taxon>Streptosporangiales</taxon>
        <taxon>Streptosporangiaceae</taxon>
        <taxon>Sphaerisporangium</taxon>
    </lineage>
</organism>
<dbReference type="RefSeq" id="WP_184982079.1">
    <property type="nucleotide sequence ID" value="NZ_JACHIU010000001.1"/>
</dbReference>
<dbReference type="EMBL" id="JACHIU010000001">
    <property type="protein sequence ID" value="MBB6473965.1"/>
    <property type="molecule type" value="Genomic_DNA"/>
</dbReference>
<dbReference type="SUPFAM" id="SSF48452">
    <property type="entry name" value="TPR-like"/>
    <property type="match status" value="1"/>
</dbReference>
<dbReference type="SUPFAM" id="SSF46894">
    <property type="entry name" value="C-terminal effector domain of the bipartite response regulators"/>
    <property type="match status" value="1"/>
</dbReference>
<evidence type="ECO:0000256" key="3">
    <source>
        <dbReference type="ARBA" id="ARBA00023125"/>
    </source>
</evidence>